<dbReference type="InterPro" id="IPR040632">
    <property type="entry name" value="Sulfotransfer_4"/>
</dbReference>
<dbReference type="EMBL" id="SNZB01000003">
    <property type="protein sequence ID" value="TDR20715.1"/>
    <property type="molecule type" value="Genomic_DNA"/>
</dbReference>
<accession>A0A4R6XM40</accession>
<sequence>MNKLFIIGLPRTGTTSVSLALLDHHFKVAHTAFTKRTFELADVFSDTPCYCDYQQLDTLFPNSKFIYLDRAVESWIPSIQMLLGKMQKNLSDKGHFNPIMKRCFNQTFELLTTDQPLHGAHLKHCYQGHQQQVFNYFSARDDFLNLDVSCQGSLSTLLQFLGIDCHEGLDFPHVNAGRMVTTWKDIKHPNKVNSNAVGSERRKFFDYAD</sequence>
<evidence type="ECO:0008006" key="3">
    <source>
        <dbReference type="Google" id="ProtNLM"/>
    </source>
</evidence>
<dbReference type="AlphaFoldDB" id="A0A4R6XM40"/>
<proteinExistence type="predicted"/>
<dbReference type="RefSeq" id="WP_099018545.1">
    <property type="nucleotide sequence ID" value="NZ_NIHB01000001.1"/>
</dbReference>
<dbReference type="InterPro" id="IPR027417">
    <property type="entry name" value="P-loop_NTPase"/>
</dbReference>
<organism evidence="1 2">
    <name type="scientific">Marinicella litoralis</name>
    <dbReference type="NCBI Taxonomy" id="644220"/>
    <lineage>
        <taxon>Bacteria</taxon>
        <taxon>Pseudomonadati</taxon>
        <taxon>Pseudomonadota</taxon>
        <taxon>Gammaproteobacteria</taxon>
        <taxon>Lysobacterales</taxon>
        <taxon>Marinicellaceae</taxon>
        <taxon>Marinicella</taxon>
    </lineage>
</organism>
<evidence type="ECO:0000313" key="2">
    <source>
        <dbReference type="Proteomes" id="UP000295724"/>
    </source>
</evidence>
<keyword evidence="2" id="KW-1185">Reference proteome</keyword>
<dbReference type="PANTHER" id="PTHR36978:SF4">
    <property type="entry name" value="P-LOOP CONTAINING NUCLEOSIDE TRIPHOSPHATE HYDROLASE PROTEIN"/>
    <property type="match status" value="1"/>
</dbReference>
<dbReference type="Proteomes" id="UP000295724">
    <property type="component" value="Unassembled WGS sequence"/>
</dbReference>
<dbReference type="Gene3D" id="3.40.50.300">
    <property type="entry name" value="P-loop containing nucleotide triphosphate hydrolases"/>
    <property type="match status" value="1"/>
</dbReference>
<protein>
    <recommendedName>
        <fullName evidence="3">Sulfotransferase family protein</fullName>
    </recommendedName>
</protein>
<comment type="caution">
    <text evidence="1">The sequence shown here is derived from an EMBL/GenBank/DDBJ whole genome shotgun (WGS) entry which is preliminary data.</text>
</comment>
<gene>
    <name evidence="1" type="ORF">C8D91_1693</name>
</gene>
<dbReference type="OrthoDB" id="7855297at2"/>
<dbReference type="SUPFAM" id="SSF52540">
    <property type="entry name" value="P-loop containing nucleoside triphosphate hydrolases"/>
    <property type="match status" value="1"/>
</dbReference>
<name>A0A4R6XM40_9GAMM</name>
<dbReference type="PANTHER" id="PTHR36978">
    <property type="entry name" value="P-LOOP CONTAINING NUCLEOTIDE TRIPHOSPHATE HYDROLASE"/>
    <property type="match status" value="1"/>
</dbReference>
<dbReference type="Pfam" id="PF17784">
    <property type="entry name" value="Sulfotransfer_4"/>
    <property type="match status" value="1"/>
</dbReference>
<reference evidence="1 2" key="1">
    <citation type="submission" date="2019-03" db="EMBL/GenBank/DDBJ databases">
        <title>Genomic Encyclopedia of Type Strains, Phase IV (KMG-IV): sequencing the most valuable type-strain genomes for metagenomic binning, comparative biology and taxonomic classification.</title>
        <authorList>
            <person name="Goeker M."/>
        </authorList>
    </citation>
    <scope>NUCLEOTIDE SEQUENCE [LARGE SCALE GENOMIC DNA]</scope>
    <source>
        <strain evidence="1 2">DSM 25488</strain>
    </source>
</reference>
<evidence type="ECO:0000313" key="1">
    <source>
        <dbReference type="EMBL" id="TDR20715.1"/>
    </source>
</evidence>